<dbReference type="Proteomes" id="UP000756132">
    <property type="component" value="Chromosome 6"/>
</dbReference>
<dbReference type="EMBL" id="CP090168">
    <property type="protein sequence ID" value="UJO18656.1"/>
    <property type="molecule type" value="Genomic_DNA"/>
</dbReference>
<accession>A0A9Q8UQF4</accession>
<organism evidence="1 2">
    <name type="scientific">Passalora fulva</name>
    <name type="common">Tomato leaf mold</name>
    <name type="synonym">Cladosporium fulvum</name>
    <dbReference type="NCBI Taxonomy" id="5499"/>
    <lineage>
        <taxon>Eukaryota</taxon>
        <taxon>Fungi</taxon>
        <taxon>Dikarya</taxon>
        <taxon>Ascomycota</taxon>
        <taxon>Pezizomycotina</taxon>
        <taxon>Dothideomycetes</taxon>
        <taxon>Dothideomycetidae</taxon>
        <taxon>Mycosphaerellales</taxon>
        <taxon>Mycosphaerellaceae</taxon>
        <taxon>Fulvia</taxon>
    </lineage>
</organism>
<keyword evidence="2" id="KW-1185">Reference proteome</keyword>
<dbReference type="RefSeq" id="XP_047763022.1">
    <property type="nucleotide sequence ID" value="XM_047906900.1"/>
</dbReference>
<sequence>MEGINPQRMAMIANTSAPAKQLATMQRGYLQKTPRGTAKLAEIAAKVWRICFKSSESFGL</sequence>
<name>A0A9Q8UQF4_PASFU</name>
<evidence type="ECO:0000313" key="2">
    <source>
        <dbReference type="Proteomes" id="UP000756132"/>
    </source>
</evidence>
<evidence type="ECO:0000313" key="1">
    <source>
        <dbReference type="EMBL" id="UJO18656.1"/>
    </source>
</evidence>
<proteinExistence type="predicted"/>
<dbReference type="GeneID" id="71987630"/>
<protein>
    <submittedName>
        <fullName evidence="1">Uncharacterized protein</fullName>
    </submittedName>
</protein>
<reference evidence="1" key="1">
    <citation type="submission" date="2021-12" db="EMBL/GenBank/DDBJ databases">
        <authorList>
            <person name="Zaccaron A."/>
            <person name="Stergiopoulos I."/>
        </authorList>
    </citation>
    <scope>NUCLEOTIDE SEQUENCE</scope>
    <source>
        <strain evidence="1">Race5_Kim</strain>
    </source>
</reference>
<dbReference type="KEGG" id="ffu:CLAFUR5_07752"/>
<dbReference type="AlphaFoldDB" id="A0A9Q8UQF4"/>
<reference evidence="1" key="2">
    <citation type="journal article" date="2022" name="Microb. Genom.">
        <title>A chromosome-scale genome assembly of the tomato pathogen Cladosporium fulvum reveals a compartmentalized genome architecture and the presence of a dispensable chromosome.</title>
        <authorList>
            <person name="Zaccaron A.Z."/>
            <person name="Chen L.H."/>
            <person name="Samaras A."/>
            <person name="Stergiopoulos I."/>
        </authorList>
    </citation>
    <scope>NUCLEOTIDE SEQUENCE</scope>
    <source>
        <strain evidence="1">Race5_Kim</strain>
    </source>
</reference>
<gene>
    <name evidence="1" type="ORF">CLAFUR5_07752</name>
</gene>